<protein>
    <submittedName>
        <fullName evidence="2">Uncharacterized protein</fullName>
    </submittedName>
</protein>
<accession>A0A0A8YS77</accession>
<evidence type="ECO:0000313" key="2">
    <source>
        <dbReference type="EMBL" id="JAD29784.1"/>
    </source>
</evidence>
<keyword evidence="1" id="KW-0472">Membrane</keyword>
<feature type="transmembrane region" description="Helical" evidence="1">
    <location>
        <begin position="35"/>
        <end position="54"/>
    </location>
</feature>
<keyword evidence="1" id="KW-1133">Transmembrane helix</keyword>
<proteinExistence type="predicted"/>
<dbReference type="EMBL" id="GBRH01268111">
    <property type="protein sequence ID" value="JAD29784.1"/>
    <property type="molecule type" value="Transcribed_RNA"/>
</dbReference>
<sequence length="78" mass="8385">MIPLYSVLALDSCPFKTDVSCIPICLVPALDSTSLLFLLGFNFLCTSFQSYLVLISNPKSPTARLSGSPRSSACQPAR</sequence>
<evidence type="ECO:0000256" key="1">
    <source>
        <dbReference type="SAM" id="Phobius"/>
    </source>
</evidence>
<keyword evidence="1" id="KW-0812">Transmembrane</keyword>
<organism evidence="2">
    <name type="scientific">Arundo donax</name>
    <name type="common">Giant reed</name>
    <name type="synonym">Donax arundinaceus</name>
    <dbReference type="NCBI Taxonomy" id="35708"/>
    <lineage>
        <taxon>Eukaryota</taxon>
        <taxon>Viridiplantae</taxon>
        <taxon>Streptophyta</taxon>
        <taxon>Embryophyta</taxon>
        <taxon>Tracheophyta</taxon>
        <taxon>Spermatophyta</taxon>
        <taxon>Magnoliopsida</taxon>
        <taxon>Liliopsida</taxon>
        <taxon>Poales</taxon>
        <taxon>Poaceae</taxon>
        <taxon>PACMAD clade</taxon>
        <taxon>Arundinoideae</taxon>
        <taxon>Arundineae</taxon>
        <taxon>Arundo</taxon>
    </lineage>
</organism>
<reference evidence="2" key="2">
    <citation type="journal article" date="2015" name="Data Brief">
        <title>Shoot transcriptome of the giant reed, Arundo donax.</title>
        <authorList>
            <person name="Barrero R.A."/>
            <person name="Guerrero F.D."/>
            <person name="Moolhuijzen P."/>
            <person name="Goolsby J.A."/>
            <person name="Tidwell J."/>
            <person name="Bellgard S.E."/>
            <person name="Bellgard M.I."/>
        </authorList>
    </citation>
    <scope>NUCLEOTIDE SEQUENCE</scope>
    <source>
        <tissue evidence="2">Shoot tissue taken approximately 20 cm above the soil surface</tissue>
    </source>
</reference>
<reference evidence="2" key="1">
    <citation type="submission" date="2014-09" db="EMBL/GenBank/DDBJ databases">
        <authorList>
            <person name="Magalhaes I.L.F."/>
            <person name="Oliveira U."/>
            <person name="Santos F.R."/>
            <person name="Vidigal T.H.D.A."/>
            <person name="Brescovit A.D."/>
            <person name="Santos A.J."/>
        </authorList>
    </citation>
    <scope>NUCLEOTIDE SEQUENCE</scope>
    <source>
        <tissue evidence="2">Shoot tissue taken approximately 20 cm above the soil surface</tissue>
    </source>
</reference>
<dbReference type="AlphaFoldDB" id="A0A0A8YS77"/>
<name>A0A0A8YS77_ARUDO</name>